<dbReference type="OMA" id="ICYAQAM"/>
<evidence type="ECO:0000259" key="2">
    <source>
        <dbReference type="Pfam" id="PF07859"/>
    </source>
</evidence>
<organism evidence="3">
    <name type="scientific">Solanum lycopersicum</name>
    <name type="common">Tomato</name>
    <name type="synonym">Lycopersicon esculentum</name>
    <dbReference type="NCBI Taxonomy" id="4081"/>
    <lineage>
        <taxon>Eukaryota</taxon>
        <taxon>Viridiplantae</taxon>
        <taxon>Streptophyta</taxon>
        <taxon>Embryophyta</taxon>
        <taxon>Tracheophyta</taxon>
        <taxon>Spermatophyta</taxon>
        <taxon>Magnoliopsida</taxon>
        <taxon>eudicotyledons</taxon>
        <taxon>Gunneridae</taxon>
        <taxon>Pentapetalae</taxon>
        <taxon>asterids</taxon>
        <taxon>lamiids</taxon>
        <taxon>Solanales</taxon>
        <taxon>Solanaceae</taxon>
        <taxon>Solanoideae</taxon>
        <taxon>Solaneae</taxon>
        <taxon>Solanum</taxon>
        <taxon>Solanum subgen. Lycopersicon</taxon>
    </lineage>
</organism>
<reference evidence="3" key="2">
    <citation type="submission" date="2019-01" db="UniProtKB">
        <authorList>
            <consortium name="EnsemblPlants"/>
        </authorList>
    </citation>
    <scope>IDENTIFICATION</scope>
    <source>
        <strain evidence="3">cv. Heinz 1706</strain>
    </source>
</reference>
<dbReference type="Proteomes" id="UP000004994">
    <property type="component" value="Chromosome 6"/>
</dbReference>
<dbReference type="Pfam" id="PF07859">
    <property type="entry name" value="Abhydrolase_3"/>
    <property type="match status" value="1"/>
</dbReference>
<name>A0A3Q7GU71_SOLLC</name>
<dbReference type="Gene3D" id="3.40.50.1820">
    <property type="entry name" value="alpha/beta hydrolase"/>
    <property type="match status" value="1"/>
</dbReference>
<feature type="domain" description="Alpha/beta hydrolase fold-3" evidence="2">
    <location>
        <begin position="79"/>
        <end position="246"/>
    </location>
</feature>
<dbReference type="EnsemblPlants" id="Solyc06g054290.2.1">
    <property type="protein sequence ID" value="Solyc06g054290.2.1"/>
    <property type="gene ID" value="Solyc06g054290.2"/>
</dbReference>
<sequence>MVQLHQGSSCLLVNHELIDLSPIIRVYKNGHVERILRSPHVPPSPEYSTTGDITISSNLKISRYCYYPLCRTPTCSRASFSEIYEDSWKVLQLVVSHSDENPKMEKEPWLIDHGDFDKIFIGGDSAGGNIANNVILRAGIEGLNGEVKILGMILSFPYFLSSSENRGDCLFSKIWGFVNPSAENGIDDPRIEKPSRLAKLGCLKILVCIAEKDELRNLGICYAQAMEKTGKSVEVIDVEGEGHCFQILNPESDSQKCD</sequence>
<protein>
    <recommendedName>
        <fullName evidence="2">Alpha/beta hydrolase fold-3 domain-containing protein</fullName>
    </recommendedName>
</protein>
<accession>A0A3Q7GU71</accession>
<dbReference type="InterPro" id="IPR013094">
    <property type="entry name" value="AB_hydrolase_3"/>
</dbReference>
<dbReference type="GO" id="GO:0016787">
    <property type="term" value="F:hydrolase activity"/>
    <property type="evidence" value="ECO:0007669"/>
    <property type="project" value="InterPro"/>
</dbReference>
<dbReference type="InParanoid" id="A0A3Q7GU71"/>
<dbReference type="AlphaFoldDB" id="A0A3Q7GU71"/>
<evidence type="ECO:0000313" key="3">
    <source>
        <dbReference type="EnsemblPlants" id="Solyc06g054290.2.1"/>
    </source>
</evidence>
<dbReference type="SUPFAM" id="SSF53474">
    <property type="entry name" value="alpha/beta-Hydrolases"/>
    <property type="match status" value="1"/>
</dbReference>
<dbReference type="Gramene" id="Solyc06g054290.2.1">
    <property type="protein sequence ID" value="Solyc06g054290.2.1"/>
    <property type="gene ID" value="Solyc06g054290.2"/>
</dbReference>
<proteinExistence type="inferred from homology"/>
<dbReference type="PaxDb" id="4081-Solyc06g054290.1.1"/>
<evidence type="ECO:0000256" key="1">
    <source>
        <dbReference type="ARBA" id="ARBA00010515"/>
    </source>
</evidence>
<dbReference type="InterPro" id="IPR050466">
    <property type="entry name" value="Carboxylest/Gibb_receptor"/>
</dbReference>
<dbReference type="PANTHER" id="PTHR23024:SF551">
    <property type="entry name" value="2-HYDROXYISOFLAVANONE DEHYDRATASE-LIKE"/>
    <property type="match status" value="1"/>
</dbReference>
<keyword evidence="4" id="KW-1185">Reference proteome</keyword>
<dbReference type="InterPro" id="IPR029058">
    <property type="entry name" value="AB_hydrolase_fold"/>
</dbReference>
<comment type="similarity">
    <text evidence="1">Belongs to the 'GDXG' lipolytic enzyme family.</text>
</comment>
<evidence type="ECO:0000313" key="4">
    <source>
        <dbReference type="Proteomes" id="UP000004994"/>
    </source>
</evidence>
<dbReference type="STRING" id="4081.A0A3Q7GU71"/>
<reference evidence="3" key="1">
    <citation type="journal article" date="2012" name="Nature">
        <title>The tomato genome sequence provides insights into fleshy fruit evolution.</title>
        <authorList>
            <consortium name="Tomato Genome Consortium"/>
        </authorList>
    </citation>
    <scope>NUCLEOTIDE SEQUENCE [LARGE SCALE GENOMIC DNA]</scope>
    <source>
        <strain evidence="3">cv. Heinz 1706</strain>
    </source>
</reference>
<dbReference type="PANTHER" id="PTHR23024">
    <property type="entry name" value="ARYLACETAMIDE DEACETYLASE"/>
    <property type="match status" value="1"/>
</dbReference>